<feature type="signal peptide" evidence="1">
    <location>
        <begin position="1"/>
        <end position="19"/>
    </location>
</feature>
<dbReference type="AlphaFoldDB" id="A0AB34IV58"/>
<proteinExistence type="predicted"/>
<organism evidence="2 3">
    <name type="scientific">Prymnesium parvum</name>
    <name type="common">Toxic golden alga</name>
    <dbReference type="NCBI Taxonomy" id="97485"/>
    <lineage>
        <taxon>Eukaryota</taxon>
        <taxon>Haptista</taxon>
        <taxon>Haptophyta</taxon>
        <taxon>Prymnesiophyceae</taxon>
        <taxon>Prymnesiales</taxon>
        <taxon>Prymnesiaceae</taxon>
        <taxon>Prymnesium</taxon>
    </lineage>
</organism>
<gene>
    <name evidence="2" type="ORF">AB1Y20_007392</name>
</gene>
<reference evidence="2 3" key="1">
    <citation type="journal article" date="2024" name="Science">
        <title>Giant polyketide synthase enzymes in the biosynthesis of giant marine polyether toxins.</title>
        <authorList>
            <person name="Fallon T.R."/>
            <person name="Shende V.V."/>
            <person name="Wierzbicki I.H."/>
            <person name="Pendleton A.L."/>
            <person name="Watervoot N.F."/>
            <person name="Auber R.P."/>
            <person name="Gonzalez D.J."/>
            <person name="Wisecaver J.H."/>
            <person name="Moore B.S."/>
        </authorList>
    </citation>
    <scope>NUCLEOTIDE SEQUENCE [LARGE SCALE GENOMIC DNA]</scope>
    <source>
        <strain evidence="2 3">12B1</strain>
    </source>
</reference>
<dbReference type="Proteomes" id="UP001515480">
    <property type="component" value="Unassembled WGS sequence"/>
</dbReference>
<dbReference type="EMBL" id="JBGBPQ010000017">
    <property type="protein sequence ID" value="KAL1507782.1"/>
    <property type="molecule type" value="Genomic_DNA"/>
</dbReference>
<comment type="caution">
    <text evidence="2">The sequence shown here is derived from an EMBL/GenBank/DDBJ whole genome shotgun (WGS) entry which is preliminary data.</text>
</comment>
<evidence type="ECO:0000256" key="1">
    <source>
        <dbReference type="SAM" id="SignalP"/>
    </source>
</evidence>
<feature type="chain" id="PRO_5044238024" evidence="1">
    <location>
        <begin position="20"/>
        <end position="206"/>
    </location>
</feature>
<accession>A0AB34IV58</accession>
<sequence>MGSAVIVIYVRLLFCRSSAFDPEMEEAEEHPVNDDEKLKQYIISVLSGAQCEPIASRVTLATLDKMSCLISDAPPSHEPKQVALARIFASYSGARAASMHKLMPWEWEKIGNRLMVQLTRHRGRLQKARHRKSQQQRVAAKLSAENMWVACPYWQHRKELLQIGVAPDAAPSSFRRTADNEVIHGQFVSTRDENTVTAVIDVPGST</sequence>
<evidence type="ECO:0000313" key="3">
    <source>
        <dbReference type="Proteomes" id="UP001515480"/>
    </source>
</evidence>
<evidence type="ECO:0000313" key="2">
    <source>
        <dbReference type="EMBL" id="KAL1507782.1"/>
    </source>
</evidence>
<name>A0AB34IV58_PRYPA</name>
<keyword evidence="3" id="KW-1185">Reference proteome</keyword>
<keyword evidence="1" id="KW-0732">Signal</keyword>
<protein>
    <submittedName>
        <fullName evidence="2">Uncharacterized protein</fullName>
    </submittedName>
</protein>